<dbReference type="InterPro" id="IPR003783">
    <property type="entry name" value="Regulatory_RecX"/>
</dbReference>
<dbReference type="InterPro" id="IPR053925">
    <property type="entry name" value="RecX_HTH_3rd"/>
</dbReference>
<organism evidence="7 8">
    <name type="scientific">Succinatimonas hippei (strain DSM 22608 / JCM 16073 / KCTC 15190 / YIT 12066)</name>
    <dbReference type="NCBI Taxonomy" id="762983"/>
    <lineage>
        <taxon>Bacteria</taxon>
        <taxon>Pseudomonadati</taxon>
        <taxon>Pseudomonadota</taxon>
        <taxon>Gammaproteobacteria</taxon>
        <taxon>Aeromonadales</taxon>
        <taxon>Succinivibrionaceae</taxon>
        <taxon>Succinatimonas</taxon>
    </lineage>
</organism>
<dbReference type="InterPro" id="IPR053926">
    <property type="entry name" value="RecX_HTH_1st"/>
</dbReference>
<evidence type="ECO:0000256" key="2">
    <source>
        <dbReference type="ARBA" id="ARBA00009695"/>
    </source>
</evidence>
<dbReference type="PANTHER" id="PTHR33602">
    <property type="entry name" value="REGULATORY PROTEIN RECX FAMILY PROTEIN"/>
    <property type="match status" value="1"/>
</dbReference>
<name>E8LHC9_SUCHY</name>
<gene>
    <name evidence="7" type="ORF">HMPREF9444_00088</name>
</gene>
<comment type="subcellular location">
    <subcellularLocation>
        <location evidence="1">Cytoplasm</location>
    </subcellularLocation>
</comment>
<dbReference type="Proteomes" id="UP000018458">
    <property type="component" value="Unassembled WGS sequence"/>
</dbReference>
<evidence type="ECO:0000313" key="8">
    <source>
        <dbReference type="Proteomes" id="UP000018458"/>
    </source>
</evidence>
<dbReference type="GO" id="GO:0005737">
    <property type="term" value="C:cytoplasm"/>
    <property type="evidence" value="ECO:0007669"/>
    <property type="project" value="UniProtKB-SubCell"/>
</dbReference>
<sequence length="162" mass="18582">MFNKKIAKSEDAALALNAALRLLTRREYSLYELKVKLLPRFTHDAVNTALTKCINEGWQSEKRCAQMLLRHCVFSYYGPLKLSLLARQKHIDLCYIEHAVEDEETDWVQTALAALQKKYSADDLRDPEKKQKALSFLYRRGFTPNQCIGALKLFGSVPSDNV</sequence>
<evidence type="ECO:0000256" key="4">
    <source>
        <dbReference type="ARBA" id="ARBA00022490"/>
    </source>
</evidence>
<reference evidence="7 8" key="1">
    <citation type="submission" date="2011-01" db="EMBL/GenBank/DDBJ databases">
        <authorList>
            <person name="Weinstock G."/>
            <person name="Sodergren E."/>
            <person name="Clifton S."/>
            <person name="Fulton L."/>
            <person name="Fulton B."/>
            <person name="Courtney L."/>
            <person name="Fronick C."/>
            <person name="Harrison M."/>
            <person name="Strong C."/>
            <person name="Farmer C."/>
            <person name="Delahaunty K."/>
            <person name="Markovic C."/>
            <person name="Hall O."/>
            <person name="Minx P."/>
            <person name="Tomlinson C."/>
            <person name="Mitreva M."/>
            <person name="Hou S."/>
            <person name="Chen J."/>
            <person name="Wollam A."/>
            <person name="Pepin K.H."/>
            <person name="Johnson M."/>
            <person name="Bhonagiri V."/>
            <person name="Zhang X."/>
            <person name="Suruliraj S."/>
            <person name="Warren W."/>
            <person name="Chinwalla A."/>
            <person name="Mardis E.R."/>
            <person name="Wilson R.K."/>
        </authorList>
    </citation>
    <scope>NUCLEOTIDE SEQUENCE [LARGE SCALE GENOMIC DNA]</scope>
    <source>
        <strain evidence="8">DSM 22608 / JCM 16073 / KCTC 15190 / YIT 12066</strain>
    </source>
</reference>
<feature type="domain" description="RecX third three-helical" evidence="5">
    <location>
        <begin position="105"/>
        <end position="146"/>
    </location>
</feature>
<keyword evidence="4" id="KW-0963">Cytoplasm</keyword>
<dbReference type="eggNOG" id="COG2137">
    <property type="taxonomic scope" value="Bacteria"/>
</dbReference>
<evidence type="ECO:0000259" key="5">
    <source>
        <dbReference type="Pfam" id="PF21981"/>
    </source>
</evidence>
<evidence type="ECO:0000313" key="7">
    <source>
        <dbReference type="EMBL" id="EFY08037.1"/>
    </source>
</evidence>
<dbReference type="Pfam" id="PF21982">
    <property type="entry name" value="RecX_HTH1"/>
    <property type="match status" value="1"/>
</dbReference>
<dbReference type="STRING" id="762983.HMPREF9444_00088"/>
<dbReference type="OrthoDB" id="7066780at2"/>
<keyword evidence="8" id="KW-1185">Reference proteome</keyword>
<protein>
    <recommendedName>
        <fullName evidence="3">Regulatory protein RecX</fullName>
    </recommendedName>
</protein>
<proteinExistence type="inferred from homology"/>
<dbReference type="Pfam" id="PF21981">
    <property type="entry name" value="RecX_HTH3"/>
    <property type="match status" value="1"/>
</dbReference>
<evidence type="ECO:0000256" key="3">
    <source>
        <dbReference type="ARBA" id="ARBA00018111"/>
    </source>
</evidence>
<dbReference type="Gene3D" id="1.10.10.10">
    <property type="entry name" value="Winged helix-like DNA-binding domain superfamily/Winged helix DNA-binding domain"/>
    <property type="match status" value="2"/>
</dbReference>
<comment type="similarity">
    <text evidence="2">Belongs to the RecX family.</text>
</comment>
<evidence type="ECO:0000256" key="1">
    <source>
        <dbReference type="ARBA" id="ARBA00004496"/>
    </source>
</evidence>
<dbReference type="RefSeq" id="WP_009142317.1">
    <property type="nucleotide sequence ID" value="NZ_GL830944.1"/>
</dbReference>
<dbReference type="InterPro" id="IPR036388">
    <property type="entry name" value="WH-like_DNA-bd_sf"/>
</dbReference>
<comment type="caution">
    <text evidence="7">The sequence shown here is derived from an EMBL/GenBank/DDBJ whole genome shotgun (WGS) entry which is preliminary data.</text>
</comment>
<accession>E8LHC9</accession>
<dbReference type="GO" id="GO:0006282">
    <property type="term" value="P:regulation of DNA repair"/>
    <property type="evidence" value="ECO:0007669"/>
    <property type="project" value="InterPro"/>
</dbReference>
<feature type="domain" description="RecX first three-helical" evidence="6">
    <location>
        <begin position="15"/>
        <end position="53"/>
    </location>
</feature>
<dbReference type="EMBL" id="AEVO01000006">
    <property type="protein sequence ID" value="EFY08037.1"/>
    <property type="molecule type" value="Genomic_DNA"/>
</dbReference>
<dbReference type="AlphaFoldDB" id="E8LHC9"/>
<evidence type="ECO:0000259" key="6">
    <source>
        <dbReference type="Pfam" id="PF21982"/>
    </source>
</evidence>
<dbReference type="PANTHER" id="PTHR33602:SF1">
    <property type="entry name" value="REGULATORY PROTEIN RECX FAMILY PROTEIN"/>
    <property type="match status" value="1"/>
</dbReference>
<dbReference type="HOGENOM" id="CLU_066607_3_2_6"/>